<accession>Q164U0</accession>
<protein>
    <recommendedName>
        <fullName evidence="4">ABC transporter</fullName>
    </recommendedName>
</protein>
<dbReference type="Proteomes" id="UP000007029">
    <property type="component" value="Chromosome"/>
</dbReference>
<dbReference type="PANTHER" id="PTHR30503:SF3">
    <property type="entry name" value="INNER MEMBRANE PROTEIN YEDI"/>
    <property type="match status" value="1"/>
</dbReference>
<feature type="transmembrane region" description="Helical" evidence="1">
    <location>
        <begin position="298"/>
        <end position="319"/>
    </location>
</feature>
<evidence type="ECO:0000313" key="3">
    <source>
        <dbReference type="Proteomes" id="UP000007029"/>
    </source>
</evidence>
<keyword evidence="3" id="KW-1185">Reference proteome</keyword>
<dbReference type="GO" id="GO:0005886">
    <property type="term" value="C:plasma membrane"/>
    <property type="evidence" value="ECO:0007669"/>
    <property type="project" value="TreeGrafter"/>
</dbReference>
<evidence type="ECO:0000256" key="1">
    <source>
        <dbReference type="SAM" id="Phobius"/>
    </source>
</evidence>
<evidence type="ECO:0000313" key="2">
    <source>
        <dbReference type="EMBL" id="ABG32503.1"/>
    </source>
</evidence>
<dbReference type="InterPro" id="IPR008526">
    <property type="entry name" value="YedI"/>
</dbReference>
<organism evidence="2 3">
    <name type="scientific">Roseobacter denitrificans (strain ATCC 33942 / OCh 114)</name>
    <name type="common">Erythrobacter sp. (strain OCh 114)</name>
    <name type="synonym">Roseobacter denitrificans</name>
    <dbReference type="NCBI Taxonomy" id="375451"/>
    <lineage>
        <taxon>Bacteria</taxon>
        <taxon>Pseudomonadati</taxon>
        <taxon>Pseudomonadota</taxon>
        <taxon>Alphaproteobacteria</taxon>
        <taxon>Rhodobacterales</taxon>
        <taxon>Roseobacteraceae</taxon>
        <taxon>Roseobacter</taxon>
    </lineage>
</organism>
<proteinExistence type="predicted"/>
<dbReference type="AlphaFoldDB" id="Q164U0"/>
<dbReference type="EMBL" id="CP000362">
    <property type="protein sequence ID" value="ABG32503.1"/>
    <property type="molecule type" value="Genomic_DNA"/>
</dbReference>
<keyword evidence="1" id="KW-1133">Transmembrane helix</keyword>
<dbReference type="PIRSF" id="PIRSF016660">
    <property type="entry name" value="YedI"/>
    <property type="match status" value="1"/>
</dbReference>
<feature type="transmembrane region" description="Helical" evidence="1">
    <location>
        <begin position="87"/>
        <end position="106"/>
    </location>
</feature>
<evidence type="ECO:0008006" key="4">
    <source>
        <dbReference type="Google" id="ProtNLM"/>
    </source>
</evidence>
<dbReference type="Pfam" id="PF05661">
    <property type="entry name" value="DUF808"/>
    <property type="match status" value="1"/>
</dbReference>
<keyword evidence="1" id="KW-0812">Transmembrane</keyword>
<feature type="transmembrane region" description="Helical" evidence="1">
    <location>
        <begin position="244"/>
        <end position="265"/>
    </location>
</feature>
<dbReference type="HOGENOM" id="CLU_059391_0_0_5"/>
<gene>
    <name evidence="2" type="ordered locus">RD1_2983</name>
</gene>
<feature type="transmembrane region" description="Helical" evidence="1">
    <location>
        <begin position="187"/>
        <end position="209"/>
    </location>
</feature>
<dbReference type="eggNOG" id="COG2354">
    <property type="taxonomic scope" value="Bacteria"/>
</dbReference>
<reference evidence="2 3" key="1">
    <citation type="journal article" date="2007" name="J. Bacteriol.">
        <title>The complete genome sequence of Roseobacter denitrificans reveals a mixotrophic rather than photosynthetic metabolism.</title>
        <authorList>
            <person name="Swingley W.D."/>
            <person name="Sadekar S."/>
            <person name="Mastrian S.D."/>
            <person name="Matthies H.J."/>
            <person name="Hao J."/>
            <person name="Ramos H."/>
            <person name="Acharya C.R."/>
            <person name="Conrad A.L."/>
            <person name="Taylor H.L."/>
            <person name="Dejesa L.C."/>
            <person name="Shah M.K."/>
            <person name="O'huallachain M.E."/>
            <person name="Lince M.T."/>
            <person name="Blankenship R.E."/>
            <person name="Beatty J.T."/>
            <person name="Touchman J.W."/>
        </authorList>
    </citation>
    <scope>NUCLEOTIDE SEQUENCE [LARGE SCALE GENOMIC DNA]</scope>
    <source>
        <strain evidence="3">ATCC 33942 / OCh 114</strain>
    </source>
</reference>
<dbReference type="PANTHER" id="PTHR30503">
    <property type="entry name" value="INNER MEMBRANE PROTEIN YEDI"/>
    <property type="match status" value="1"/>
</dbReference>
<name>Q164U0_ROSDO</name>
<dbReference type="KEGG" id="rde:RD1_2983"/>
<sequence>METGSRTRAGISMSGLLALLDDVAGIAKVAAASVDDVIGQAAKAGSKAAGAVIDDAAVSPKYVQGFSAERELPIIWRIAKGSMINKLVYLLPVGLALNHFAPWAIVPLLMLGGGYLCFEGAEKVAHALGIGGHGHLDYPQAADEVEDMAHLEEEKAKGAIKTDFILSAEIMTISLAAIPESNFWMEAATLATVAVMITVAVYGAVAIIVKADDVGLAMAARGRNAVLQVLGRGIVRAMPHVMKALTVIGTAAMLWVGGNIVVHGLEALGAGWPYHAIHDLAHAVGHSLPDRFVGFGEWATTALLDGILGLMLGLALIPVGERLVTPLWRAVFGKGKAGTSH</sequence>
<keyword evidence="1" id="KW-0472">Membrane</keyword>
<dbReference type="STRING" id="375451.RD1_2983"/>